<dbReference type="EMBL" id="JAEPWM010000025">
    <property type="protein sequence ID" value="MBK6009529.1"/>
    <property type="molecule type" value="Genomic_DNA"/>
</dbReference>
<proteinExistence type="predicted"/>
<gene>
    <name evidence="1" type="ORF">JJB11_25805</name>
</gene>
<keyword evidence="2" id="KW-1185">Reference proteome</keyword>
<comment type="caution">
    <text evidence="1">The sequence shown here is derived from an EMBL/GenBank/DDBJ whole genome shotgun (WGS) entry which is preliminary data.</text>
</comment>
<name>A0A934WP23_9BURK</name>
<evidence type="ECO:0000313" key="1">
    <source>
        <dbReference type="EMBL" id="MBK6009529.1"/>
    </source>
</evidence>
<protein>
    <submittedName>
        <fullName evidence="1">Uncharacterized protein</fullName>
    </submittedName>
</protein>
<reference evidence="1" key="2">
    <citation type="submission" date="2021-01" db="EMBL/GenBank/DDBJ databases">
        <authorList>
            <person name="Kang M."/>
        </authorList>
    </citation>
    <scope>NUCLEOTIDE SEQUENCE</scope>
    <source>
        <strain evidence="1">KACC 17527</strain>
    </source>
</reference>
<dbReference type="RefSeq" id="WP_201178204.1">
    <property type="nucleotide sequence ID" value="NZ_JAEPWM010000025.1"/>
</dbReference>
<sequence>MKILPPDLAFALGLAVTAGAEQRSGDPRATPTAADAAGGPVLLVVDEQGGIVEMVEATGIADAIGAIESSTPATGRLLILLVPVAANGCTAPHAPLPML</sequence>
<evidence type="ECO:0000313" key="2">
    <source>
        <dbReference type="Proteomes" id="UP000630528"/>
    </source>
</evidence>
<reference evidence="1" key="1">
    <citation type="journal article" date="2012" name="J. Microbiol. Biotechnol.">
        <title>Ramlibacter ginsenosidimutans sp. nov., with ginsenoside-converting activity.</title>
        <authorList>
            <person name="Wang L."/>
            <person name="An D.S."/>
            <person name="Kim S.G."/>
            <person name="Jin F.X."/>
            <person name="Kim S.C."/>
            <person name="Lee S.T."/>
            <person name="Im W.T."/>
        </authorList>
    </citation>
    <scope>NUCLEOTIDE SEQUENCE</scope>
    <source>
        <strain evidence="1">KACC 17527</strain>
    </source>
</reference>
<accession>A0A934WP23</accession>
<organism evidence="1 2">
    <name type="scientific">Ramlibacter ginsenosidimutans</name>
    <dbReference type="NCBI Taxonomy" id="502333"/>
    <lineage>
        <taxon>Bacteria</taxon>
        <taxon>Pseudomonadati</taxon>
        <taxon>Pseudomonadota</taxon>
        <taxon>Betaproteobacteria</taxon>
        <taxon>Burkholderiales</taxon>
        <taxon>Comamonadaceae</taxon>
        <taxon>Ramlibacter</taxon>
    </lineage>
</organism>
<dbReference type="Proteomes" id="UP000630528">
    <property type="component" value="Unassembled WGS sequence"/>
</dbReference>
<dbReference type="AlphaFoldDB" id="A0A934WP23"/>